<protein>
    <submittedName>
        <fullName evidence="1">Uncharacterized protein</fullName>
    </submittedName>
</protein>
<comment type="caution">
    <text evidence="1">The sequence shown here is derived from an EMBL/GenBank/DDBJ whole genome shotgun (WGS) entry which is preliminary data.</text>
</comment>
<keyword evidence="2" id="KW-1185">Reference proteome</keyword>
<accession>A0AAN9I4V9</accession>
<evidence type="ECO:0000313" key="1">
    <source>
        <dbReference type="EMBL" id="KAK7267593.1"/>
    </source>
</evidence>
<name>A0AAN9I4V9_CROPI</name>
<sequence>MSDAIVMFSIDCHCETSQQHNNHVLVAGTTMVNYPPPFSHCLRDALQPQHDHRTYMYQFVQDLSFGYRLLPTMITKEDEDSGGKNREEIFVGE</sequence>
<dbReference type="AlphaFoldDB" id="A0AAN9I4V9"/>
<gene>
    <name evidence="1" type="ORF">RIF29_20271</name>
</gene>
<dbReference type="Proteomes" id="UP001372338">
    <property type="component" value="Unassembled WGS sequence"/>
</dbReference>
<evidence type="ECO:0000313" key="2">
    <source>
        <dbReference type="Proteomes" id="UP001372338"/>
    </source>
</evidence>
<dbReference type="EMBL" id="JAYWIO010000004">
    <property type="protein sequence ID" value="KAK7267593.1"/>
    <property type="molecule type" value="Genomic_DNA"/>
</dbReference>
<reference evidence="1 2" key="1">
    <citation type="submission" date="2024-01" db="EMBL/GenBank/DDBJ databases">
        <title>The genomes of 5 underutilized Papilionoideae crops provide insights into root nodulation and disease resistanc.</title>
        <authorList>
            <person name="Yuan L."/>
        </authorList>
    </citation>
    <scope>NUCLEOTIDE SEQUENCE [LARGE SCALE GENOMIC DNA]</scope>
    <source>
        <strain evidence="1">ZHUSHIDOU_FW_LH</strain>
        <tissue evidence="1">Leaf</tissue>
    </source>
</reference>
<proteinExistence type="predicted"/>
<organism evidence="1 2">
    <name type="scientific">Crotalaria pallida</name>
    <name type="common">Smooth rattlebox</name>
    <name type="synonym">Crotalaria striata</name>
    <dbReference type="NCBI Taxonomy" id="3830"/>
    <lineage>
        <taxon>Eukaryota</taxon>
        <taxon>Viridiplantae</taxon>
        <taxon>Streptophyta</taxon>
        <taxon>Embryophyta</taxon>
        <taxon>Tracheophyta</taxon>
        <taxon>Spermatophyta</taxon>
        <taxon>Magnoliopsida</taxon>
        <taxon>eudicotyledons</taxon>
        <taxon>Gunneridae</taxon>
        <taxon>Pentapetalae</taxon>
        <taxon>rosids</taxon>
        <taxon>fabids</taxon>
        <taxon>Fabales</taxon>
        <taxon>Fabaceae</taxon>
        <taxon>Papilionoideae</taxon>
        <taxon>50 kb inversion clade</taxon>
        <taxon>genistoids sensu lato</taxon>
        <taxon>core genistoids</taxon>
        <taxon>Crotalarieae</taxon>
        <taxon>Crotalaria</taxon>
    </lineage>
</organism>